<dbReference type="SUPFAM" id="SSF52047">
    <property type="entry name" value="RNI-like"/>
    <property type="match status" value="1"/>
</dbReference>
<gene>
    <name evidence="1" type="ORF">PsYK624_138550</name>
</gene>
<dbReference type="Proteomes" id="UP000703269">
    <property type="component" value="Unassembled WGS sequence"/>
</dbReference>
<sequence length="483" mass="54843">MHRALQINEVLTMILRSYGDCCQQRTMSAILAATCRTFSEPASDVLWEALPRLEPLLRCIPDEEFARPAPSQGWRRFLKHAARVKSLVIDGVDADEVNERLPTLLTLRSRSEVGILPNLRKLAVRHSFLGLEPAEEPSPHDLHFFLFLGHKLESVRLQTCDEDSFHLVYQLAISCPRLRYLDVPQFPKGAARIIRCFSALEELDCDEPPIDVDVLEGLAYLPSLRRLSVTLPYDFRGVGTRATRDKMFPALQKLEVGNVQDLRHLLYLLRSIRSPDLHELSVYLSSCHADESSGTIHQTFNMLTKFPKLRRLTIRGFSATIDTPFPPRAILCLHHLEEICFEVGGLTMASQRLADLARGCPKLRRFTAYSSDQPGWPLEVLESFAEHFPELEYLHTRLDTCNAPTVGPPSACTLTPVCLRLEESPLKEEHWEQVAGYISLIYPHASFKFDPLWDEEDLRDTDKNALRWRQVARVVARASSAGA</sequence>
<dbReference type="EMBL" id="BPQB01000074">
    <property type="protein sequence ID" value="GJE97634.1"/>
    <property type="molecule type" value="Genomic_DNA"/>
</dbReference>
<dbReference type="OrthoDB" id="3222238at2759"/>
<evidence type="ECO:0000313" key="1">
    <source>
        <dbReference type="EMBL" id="GJE97634.1"/>
    </source>
</evidence>
<name>A0A9P3GNT9_9APHY</name>
<keyword evidence="2" id="KW-1185">Reference proteome</keyword>
<dbReference type="InterPro" id="IPR032675">
    <property type="entry name" value="LRR_dom_sf"/>
</dbReference>
<proteinExistence type="predicted"/>
<accession>A0A9P3GNT9</accession>
<evidence type="ECO:0000313" key="2">
    <source>
        <dbReference type="Proteomes" id="UP000703269"/>
    </source>
</evidence>
<dbReference type="Gene3D" id="3.80.10.10">
    <property type="entry name" value="Ribonuclease Inhibitor"/>
    <property type="match status" value="1"/>
</dbReference>
<organism evidence="1 2">
    <name type="scientific">Phanerochaete sordida</name>
    <dbReference type="NCBI Taxonomy" id="48140"/>
    <lineage>
        <taxon>Eukaryota</taxon>
        <taxon>Fungi</taxon>
        <taxon>Dikarya</taxon>
        <taxon>Basidiomycota</taxon>
        <taxon>Agaricomycotina</taxon>
        <taxon>Agaricomycetes</taxon>
        <taxon>Polyporales</taxon>
        <taxon>Phanerochaetaceae</taxon>
        <taxon>Phanerochaete</taxon>
    </lineage>
</organism>
<dbReference type="AlphaFoldDB" id="A0A9P3GNT9"/>
<protein>
    <recommendedName>
        <fullName evidence="3">F-box domain-containing protein</fullName>
    </recommendedName>
</protein>
<evidence type="ECO:0008006" key="3">
    <source>
        <dbReference type="Google" id="ProtNLM"/>
    </source>
</evidence>
<comment type="caution">
    <text evidence="1">The sequence shown here is derived from an EMBL/GenBank/DDBJ whole genome shotgun (WGS) entry which is preliminary data.</text>
</comment>
<reference evidence="1 2" key="1">
    <citation type="submission" date="2021-08" db="EMBL/GenBank/DDBJ databases">
        <title>Draft Genome Sequence of Phanerochaete sordida strain YK-624.</title>
        <authorList>
            <person name="Mori T."/>
            <person name="Dohra H."/>
            <person name="Suzuki T."/>
            <person name="Kawagishi H."/>
            <person name="Hirai H."/>
        </authorList>
    </citation>
    <scope>NUCLEOTIDE SEQUENCE [LARGE SCALE GENOMIC DNA]</scope>
    <source>
        <strain evidence="1 2">YK-624</strain>
    </source>
</reference>